<dbReference type="Gene3D" id="3.40.50.10330">
    <property type="entry name" value="Probable inorganic polyphosphate/atp-NAD kinase, domain 1"/>
    <property type="match status" value="1"/>
</dbReference>
<dbReference type="GO" id="GO:0003951">
    <property type="term" value="F:NAD+ kinase activity"/>
    <property type="evidence" value="ECO:0007669"/>
    <property type="project" value="UniProtKB-UniRule"/>
</dbReference>
<feature type="binding site" evidence="8">
    <location>
        <position position="67"/>
    </location>
    <ligand>
        <name>NAD(+)</name>
        <dbReference type="ChEBI" id="CHEBI:57540"/>
    </ligand>
</feature>
<keyword evidence="5 8" id="KW-0067">ATP-binding</keyword>
<evidence type="ECO:0000256" key="8">
    <source>
        <dbReference type="HAMAP-Rule" id="MF_00361"/>
    </source>
</evidence>
<comment type="caution">
    <text evidence="8">Lacks conserved residue(s) required for the propagation of feature annotation.</text>
</comment>
<reference evidence="9" key="1">
    <citation type="journal article" date="2014" name="Int. J. Syst. Evol. Microbiol.">
        <title>Complete genome sequence of Corynebacterium casei LMG S-19264T (=DSM 44701T), isolated from a smear-ripened cheese.</title>
        <authorList>
            <consortium name="US DOE Joint Genome Institute (JGI-PGF)"/>
            <person name="Walter F."/>
            <person name="Albersmeier A."/>
            <person name="Kalinowski J."/>
            <person name="Ruckert C."/>
        </authorList>
    </citation>
    <scope>NUCLEOTIDE SEQUENCE</scope>
    <source>
        <strain evidence="9">JCM 13583</strain>
    </source>
</reference>
<comment type="caution">
    <text evidence="9">The sequence shown here is derived from an EMBL/GenBank/DDBJ whole genome shotgun (WGS) entry which is preliminary data.</text>
</comment>
<dbReference type="NCBIfam" id="NF002255">
    <property type="entry name" value="PRK01185.1"/>
    <property type="match status" value="1"/>
</dbReference>
<feature type="binding site" evidence="8">
    <location>
        <position position="167"/>
    </location>
    <ligand>
        <name>NAD(+)</name>
        <dbReference type="ChEBI" id="CHEBI:57540"/>
    </ligand>
</feature>
<keyword evidence="1 8" id="KW-0963">Cytoplasm</keyword>
<feature type="binding site" evidence="8">
    <location>
        <begin position="62"/>
        <end position="63"/>
    </location>
    <ligand>
        <name>NAD(+)</name>
        <dbReference type="ChEBI" id="CHEBI:57540"/>
    </ligand>
</feature>
<feature type="binding site" evidence="8">
    <location>
        <begin position="129"/>
        <end position="130"/>
    </location>
    <ligand>
        <name>NAD(+)</name>
        <dbReference type="ChEBI" id="CHEBI:57540"/>
    </ligand>
</feature>
<name>A0AA37F9W9_9ARCH</name>
<evidence type="ECO:0000313" key="9">
    <source>
        <dbReference type="EMBL" id="GGM72410.1"/>
    </source>
</evidence>
<evidence type="ECO:0000256" key="3">
    <source>
        <dbReference type="ARBA" id="ARBA00022741"/>
    </source>
</evidence>
<feature type="binding site" evidence="8">
    <location>
        <position position="140"/>
    </location>
    <ligand>
        <name>NAD(+)</name>
        <dbReference type="ChEBI" id="CHEBI:57540"/>
    </ligand>
</feature>
<comment type="cofactor">
    <cofactor evidence="8">
        <name>a divalent metal cation</name>
        <dbReference type="ChEBI" id="CHEBI:60240"/>
    </cofactor>
</comment>
<dbReference type="EC" id="2.7.1.23" evidence="8"/>
<feature type="binding site" evidence="8">
    <location>
        <position position="229"/>
    </location>
    <ligand>
        <name>NAD(+)</name>
        <dbReference type="ChEBI" id="CHEBI:57540"/>
    </ligand>
</feature>
<dbReference type="Pfam" id="PF20143">
    <property type="entry name" value="NAD_kinase_C"/>
    <property type="match status" value="1"/>
</dbReference>
<comment type="catalytic activity">
    <reaction evidence="8">
        <text>NAD(+) + ATP = ADP + NADP(+) + H(+)</text>
        <dbReference type="Rhea" id="RHEA:18629"/>
        <dbReference type="ChEBI" id="CHEBI:15378"/>
        <dbReference type="ChEBI" id="CHEBI:30616"/>
        <dbReference type="ChEBI" id="CHEBI:57540"/>
        <dbReference type="ChEBI" id="CHEBI:58349"/>
        <dbReference type="ChEBI" id="CHEBI:456216"/>
        <dbReference type="EC" id="2.7.1.23"/>
    </reaction>
</comment>
<dbReference type="Gene3D" id="2.60.200.30">
    <property type="entry name" value="Probable inorganic polyphosphate/atp-NAD kinase, domain 2"/>
    <property type="match status" value="1"/>
</dbReference>
<evidence type="ECO:0000256" key="1">
    <source>
        <dbReference type="ARBA" id="ARBA00022490"/>
    </source>
</evidence>
<organism evidence="9 10">
    <name type="scientific">Thermogymnomonas acidicola</name>
    <dbReference type="NCBI Taxonomy" id="399579"/>
    <lineage>
        <taxon>Archaea</taxon>
        <taxon>Methanobacteriati</taxon>
        <taxon>Thermoplasmatota</taxon>
        <taxon>Thermoplasmata</taxon>
        <taxon>Thermoplasmatales</taxon>
        <taxon>Thermogymnomonas</taxon>
    </lineage>
</organism>
<gene>
    <name evidence="8" type="primary">nadK</name>
    <name evidence="9" type="ORF">GCM10007108_08220</name>
</gene>
<proteinExistence type="inferred from homology"/>
<dbReference type="PANTHER" id="PTHR20275:SF43">
    <property type="entry name" value="BIFUNCTIONAL NADP PHOSPHATASE_NAD KINASE"/>
    <property type="match status" value="1"/>
</dbReference>
<keyword evidence="10" id="KW-1185">Reference proteome</keyword>
<feature type="binding site" evidence="8">
    <location>
        <position position="194"/>
    </location>
    <ligand>
        <name>NAD(+)</name>
        <dbReference type="ChEBI" id="CHEBI:57540"/>
    </ligand>
</feature>
<protein>
    <recommendedName>
        <fullName evidence="8">NAD kinase</fullName>
        <ecNumber evidence="8">2.7.1.23</ecNumber>
    </recommendedName>
    <alternativeName>
        <fullName evidence="8">ATP-dependent NAD kinase</fullName>
    </alternativeName>
</protein>
<comment type="similarity">
    <text evidence="8">Belongs to the NAD kinase family.</text>
</comment>
<dbReference type="GO" id="GO:0006741">
    <property type="term" value="P:NADP+ biosynthetic process"/>
    <property type="evidence" value="ECO:0007669"/>
    <property type="project" value="UniProtKB-UniRule"/>
</dbReference>
<dbReference type="InterPro" id="IPR017437">
    <property type="entry name" value="ATP-NAD_kinase_PpnK-typ_C"/>
</dbReference>
<dbReference type="Pfam" id="PF01513">
    <property type="entry name" value="NAD_kinase"/>
    <property type="match status" value="1"/>
</dbReference>
<keyword evidence="4 8" id="KW-0418">Kinase</keyword>
<dbReference type="InterPro" id="IPR002504">
    <property type="entry name" value="NADK"/>
</dbReference>
<comment type="subcellular location">
    <subcellularLocation>
        <location evidence="8">Cytoplasm</location>
    </subcellularLocation>
</comment>
<dbReference type="RefSeq" id="WP_188680549.1">
    <property type="nucleotide sequence ID" value="NZ_BMNY01000001.1"/>
</dbReference>
<evidence type="ECO:0000256" key="5">
    <source>
        <dbReference type="ARBA" id="ARBA00022840"/>
    </source>
</evidence>
<feature type="binding site" evidence="8">
    <location>
        <begin position="170"/>
        <end position="175"/>
    </location>
    <ligand>
        <name>NAD(+)</name>
        <dbReference type="ChEBI" id="CHEBI:57540"/>
    </ligand>
</feature>
<dbReference type="InterPro" id="IPR016064">
    <property type="entry name" value="NAD/diacylglycerol_kinase_sf"/>
</dbReference>
<dbReference type="GO" id="GO:0046872">
    <property type="term" value="F:metal ion binding"/>
    <property type="evidence" value="ECO:0007669"/>
    <property type="project" value="UniProtKB-UniRule"/>
</dbReference>
<dbReference type="PANTHER" id="PTHR20275">
    <property type="entry name" value="NAD KINASE"/>
    <property type="match status" value="1"/>
</dbReference>
<evidence type="ECO:0000256" key="2">
    <source>
        <dbReference type="ARBA" id="ARBA00022679"/>
    </source>
</evidence>
<keyword evidence="3 8" id="KW-0547">Nucleotide-binding</keyword>
<comment type="function">
    <text evidence="8">Involved in the regulation of the intracellular balance of NAD and NADP, and is a key enzyme in the biosynthesis of NADP. Catalyzes specifically the phosphorylation on 2'-hydroxyl of the adenosine moiety of NAD to yield NADP.</text>
</comment>
<dbReference type="GO" id="GO:0005737">
    <property type="term" value="C:cytoplasm"/>
    <property type="evidence" value="ECO:0007669"/>
    <property type="project" value="UniProtKB-SubCell"/>
</dbReference>
<dbReference type="HAMAP" id="MF_00361">
    <property type="entry name" value="NAD_kinase"/>
    <property type="match status" value="1"/>
</dbReference>
<dbReference type="SUPFAM" id="SSF111331">
    <property type="entry name" value="NAD kinase/diacylglycerol kinase-like"/>
    <property type="match status" value="1"/>
</dbReference>
<dbReference type="InterPro" id="IPR017438">
    <property type="entry name" value="ATP-NAD_kinase_N"/>
</dbReference>
<accession>A0AA37F9W9</accession>
<feature type="active site" description="Proton acceptor" evidence="8">
    <location>
        <position position="62"/>
    </location>
</feature>
<feature type="binding site" evidence="8">
    <location>
        <position position="159"/>
    </location>
    <ligand>
        <name>NAD(+)</name>
        <dbReference type="ChEBI" id="CHEBI:57540"/>
    </ligand>
</feature>
<dbReference type="Proteomes" id="UP000632195">
    <property type="component" value="Unassembled WGS sequence"/>
</dbReference>
<evidence type="ECO:0000256" key="6">
    <source>
        <dbReference type="ARBA" id="ARBA00022857"/>
    </source>
</evidence>
<dbReference type="GO" id="GO:0019674">
    <property type="term" value="P:NAD+ metabolic process"/>
    <property type="evidence" value="ECO:0007669"/>
    <property type="project" value="InterPro"/>
</dbReference>
<evidence type="ECO:0000256" key="4">
    <source>
        <dbReference type="ARBA" id="ARBA00022777"/>
    </source>
</evidence>
<keyword evidence="2 8" id="KW-0808">Transferase</keyword>
<reference evidence="9" key="2">
    <citation type="submission" date="2022-09" db="EMBL/GenBank/DDBJ databases">
        <authorList>
            <person name="Sun Q."/>
            <person name="Ohkuma M."/>
        </authorList>
    </citation>
    <scope>NUCLEOTIDE SEQUENCE</scope>
    <source>
        <strain evidence="9">JCM 13583</strain>
    </source>
</reference>
<dbReference type="GO" id="GO:0005524">
    <property type="term" value="F:ATP binding"/>
    <property type="evidence" value="ECO:0007669"/>
    <property type="project" value="UniProtKB-KW"/>
</dbReference>
<dbReference type="EMBL" id="BMNY01000001">
    <property type="protein sequence ID" value="GGM72410.1"/>
    <property type="molecule type" value="Genomic_DNA"/>
</dbReference>
<keyword evidence="7 8" id="KW-0520">NAD</keyword>
<sequence length="272" mass="30447">MRVAFVIRKGCERCARIVRRIVEILPEDWEVIYDRECARFLGGKGQELERIEADIIVTVGGDGTALRALQNSKGPVLGINMGGLGFLTEVEIGEVEKSIYRIIRGDYRIERAMKLKVTVNGIRTKDCTNEVVVHTRKVSKIRKFNIYVSGHFLDSVSADGVIVATPIGSTSYSYSAGGPILLPSLRAMVISYLAPFGSRIRPVVVPTERSIRIRLVGRDQDSLVILDGQEEIPVHAGDDIEISVSENYAEFVTLERSFYQRMREKLIKYVVN</sequence>
<evidence type="ECO:0000256" key="7">
    <source>
        <dbReference type="ARBA" id="ARBA00023027"/>
    </source>
</evidence>
<keyword evidence="6 8" id="KW-0521">NADP</keyword>
<evidence type="ECO:0000313" key="10">
    <source>
        <dbReference type="Proteomes" id="UP000632195"/>
    </source>
</evidence>
<dbReference type="AlphaFoldDB" id="A0AA37F9W9"/>